<name>A0A817ADK2_9BILA</name>
<accession>A0A817ADK2</accession>
<sequence>MITQTASKIKKPYQITFSSRDEEIKYTQKLVDNCTLYNGDPDNLMSWLRDTGAFIVKERYPETDHPFIIRHLLTDDALDYYLAHEDIIFSFYDLRKLLLHKQNALAPLRTLPTPDSIATLPLTAVPPVLTSTQLPTSTTDKTTAMTTYTFAQSLEDLTQNDIRKTIIEDLQRSTTKFTGEHRQDVLKWLKTIEIKFETADIPTVKKFDLIPQLLDKGALDWFQDNKTNFNNSWSFFVDHLKKTFDSPNRARIAMQKLNSYAQSPNQDVRSFCSEMRKLFSEADSHMSSSMKLEFLLAKVTPTYRLDLLKQKPKDPTEFETMTRDIKNIYLVHEAIEQNTQFNASCPASTSALLPVSSIPSSTPQLQPQLPTLNIPPLMPPSSSVPPTQVSQPTSTAAAITCQWTESVKDGPVSNNSQPQPSKPFLLCATSFINNLPIQTLVDTDASATCISFNVLQHMSNFRYIDITAASFVLADGVIPLQNNGSVELSMQFETRDLLANHLLNHQEKFRLSTLLAQFSQLFDNSRHNISNIVIENVFNTVPHTPPSFRLYRNPHHREETQRLIEEFLEAGIIQESNSPYGAPAFIVPQKDSRPGRLVVNYRALNKIIVPDASPLPHTEDLLQELGEGYKYFSRLVLKSDYHQFRLPPADRPKTAFAVSQCHYEFRVLSMRP</sequence>
<dbReference type="EMBL" id="CAJNRE010020892">
    <property type="protein sequence ID" value="CAF2245898.1"/>
    <property type="molecule type" value="Genomic_DNA"/>
</dbReference>
<comment type="caution">
    <text evidence="2">The sequence shown here is derived from an EMBL/GenBank/DDBJ whole genome shotgun (WGS) entry which is preliminary data.</text>
</comment>
<dbReference type="Pfam" id="PF03732">
    <property type="entry name" value="Retrotrans_gag"/>
    <property type="match status" value="1"/>
</dbReference>
<dbReference type="InterPro" id="IPR043128">
    <property type="entry name" value="Rev_trsase/Diguanyl_cyclase"/>
</dbReference>
<reference evidence="2" key="1">
    <citation type="submission" date="2021-02" db="EMBL/GenBank/DDBJ databases">
        <authorList>
            <person name="Nowell W R."/>
        </authorList>
    </citation>
    <scope>NUCLEOTIDE SEQUENCE</scope>
</reference>
<dbReference type="Proteomes" id="UP000663824">
    <property type="component" value="Unassembled WGS sequence"/>
</dbReference>
<dbReference type="PANTHER" id="PTHR24559:SF444">
    <property type="entry name" value="REVERSE TRANSCRIPTASE DOMAIN-CONTAINING PROTEIN"/>
    <property type="match status" value="1"/>
</dbReference>
<proteinExistence type="predicted"/>
<protein>
    <recommendedName>
        <fullName evidence="1">Retrotransposon gag domain-containing protein</fullName>
    </recommendedName>
</protein>
<organism evidence="2 3">
    <name type="scientific">Rotaria magnacalcarata</name>
    <dbReference type="NCBI Taxonomy" id="392030"/>
    <lineage>
        <taxon>Eukaryota</taxon>
        <taxon>Metazoa</taxon>
        <taxon>Spiralia</taxon>
        <taxon>Gnathifera</taxon>
        <taxon>Rotifera</taxon>
        <taxon>Eurotatoria</taxon>
        <taxon>Bdelloidea</taxon>
        <taxon>Philodinida</taxon>
        <taxon>Philodinidae</taxon>
        <taxon>Rotaria</taxon>
    </lineage>
</organism>
<dbReference type="SUPFAM" id="SSF56672">
    <property type="entry name" value="DNA/RNA polymerases"/>
    <property type="match status" value="1"/>
</dbReference>
<dbReference type="PANTHER" id="PTHR24559">
    <property type="entry name" value="TRANSPOSON TY3-I GAG-POL POLYPROTEIN"/>
    <property type="match status" value="1"/>
</dbReference>
<gene>
    <name evidence="2" type="ORF">MBJ925_LOCUS37603</name>
</gene>
<evidence type="ECO:0000313" key="3">
    <source>
        <dbReference type="Proteomes" id="UP000663824"/>
    </source>
</evidence>
<dbReference type="InterPro" id="IPR043502">
    <property type="entry name" value="DNA/RNA_pol_sf"/>
</dbReference>
<evidence type="ECO:0000259" key="1">
    <source>
        <dbReference type="Pfam" id="PF03732"/>
    </source>
</evidence>
<dbReference type="InterPro" id="IPR053134">
    <property type="entry name" value="RNA-dir_DNA_polymerase"/>
</dbReference>
<evidence type="ECO:0000313" key="2">
    <source>
        <dbReference type="EMBL" id="CAF2245898.1"/>
    </source>
</evidence>
<dbReference type="AlphaFoldDB" id="A0A817ADK2"/>
<dbReference type="Gene3D" id="3.10.10.10">
    <property type="entry name" value="HIV Type 1 Reverse Transcriptase, subunit A, domain 1"/>
    <property type="match status" value="1"/>
</dbReference>
<dbReference type="CDD" id="cd01647">
    <property type="entry name" value="RT_LTR"/>
    <property type="match status" value="1"/>
</dbReference>
<dbReference type="InterPro" id="IPR005162">
    <property type="entry name" value="Retrotrans_gag_dom"/>
</dbReference>
<dbReference type="Gene3D" id="3.30.70.270">
    <property type="match status" value="1"/>
</dbReference>
<feature type="domain" description="Retrotransposon gag" evidence="1">
    <location>
        <begin position="210"/>
        <end position="291"/>
    </location>
</feature>